<keyword evidence="2" id="KW-1185">Reference proteome</keyword>
<gene>
    <name evidence="1" type="ORF">EVB93_093</name>
</gene>
<dbReference type="Proteomes" id="UP000629603">
    <property type="component" value="Segment"/>
</dbReference>
<accession>A0A7S5RAT4</accession>
<proteinExistence type="predicted"/>
<sequence length="129" mass="15008">MGSLHNDLASWASKANAQGQDRIEITNETALKIADQIVEMATRIEELEYHVRNPRHPAYEDLTDYQYGLNPWRRFRPYKPDQIRIERGEDYRAGTHTICDHCGCEYADHEPVVGYEFLNRICNGNLVKL</sequence>
<evidence type="ECO:0000313" key="1">
    <source>
        <dbReference type="EMBL" id="QIG71200.1"/>
    </source>
</evidence>
<dbReference type="EMBL" id="MN988521">
    <property type="protein sequence ID" value="QIG71200.1"/>
    <property type="molecule type" value="Genomic_DNA"/>
</dbReference>
<reference evidence="1 2" key="1">
    <citation type="submission" date="2020-01" db="EMBL/GenBank/DDBJ databases">
        <title>Patterns of diversity and host range of bacteriophage communities associated with bean-nodulatin bacteria.</title>
        <authorList>
            <person name="Vann Cauwenberghe J."/>
            <person name="Santamaria R.I."/>
            <person name="Bustos P."/>
            <person name="Juarez S."/>
            <person name="Gonzalez V."/>
        </authorList>
    </citation>
    <scope>NUCLEOTIDE SEQUENCE [LARGE SCALE GENOMIC DNA]</scope>
</reference>
<name>A0A7S5RAT4_9CAUD</name>
<protein>
    <submittedName>
        <fullName evidence="1">Uncharacterized protein</fullName>
    </submittedName>
</protein>
<organism evidence="1 2">
    <name type="scientific">Rhizobium phage RHph_TM30</name>
    <dbReference type="NCBI Taxonomy" id="2509764"/>
    <lineage>
        <taxon>Viruses</taxon>
        <taxon>Duplodnaviria</taxon>
        <taxon>Heunggongvirae</taxon>
        <taxon>Uroviricota</taxon>
        <taxon>Caudoviricetes</taxon>
        <taxon>Kleczkowskaviridae</taxon>
        <taxon>Cuauhnahuacvirus</taxon>
        <taxon>Cuauhnahuacvirus TM30</taxon>
    </lineage>
</organism>
<evidence type="ECO:0000313" key="2">
    <source>
        <dbReference type="Proteomes" id="UP000629603"/>
    </source>
</evidence>